<dbReference type="InterPro" id="IPR036396">
    <property type="entry name" value="Cyt_P450_sf"/>
</dbReference>
<keyword evidence="7 9" id="KW-0503">Monooxygenase</keyword>
<keyword evidence="3 8" id="KW-0349">Heme</keyword>
<evidence type="ECO:0000256" key="4">
    <source>
        <dbReference type="ARBA" id="ARBA00022723"/>
    </source>
</evidence>
<keyword evidence="10" id="KW-0472">Membrane</keyword>
<evidence type="ECO:0000313" key="11">
    <source>
        <dbReference type="EMBL" id="KIM51691.1"/>
    </source>
</evidence>
<dbReference type="GO" id="GO:0020037">
    <property type="term" value="F:heme binding"/>
    <property type="evidence" value="ECO:0007669"/>
    <property type="project" value="InterPro"/>
</dbReference>
<comment type="cofactor">
    <cofactor evidence="1 8">
        <name>heme</name>
        <dbReference type="ChEBI" id="CHEBI:30413"/>
    </cofactor>
</comment>
<dbReference type="STRING" id="1036808.A0A0C3D6J5"/>
<dbReference type="InParanoid" id="A0A0C3D6J5"/>
<keyword evidence="10" id="KW-0812">Transmembrane</keyword>
<dbReference type="InterPro" id="IPR017972">
    <property type="entry name" value="Cyt_P450_CS"/>
</dbReference>
<evidence type="ECO:0000256" key="2">
    <source>
        <dbReference type="ARBA" id="ARBA00010617"/>
    </source>
</evidence>
<evidence type="ECO:0008006" key="13">
    <source>
        <dbReference type="Google" id="ProtNLM"/>
    </source>
</evidence>
<gene>
    <name evidence="11" type="ORF">SCLCIDRAFT_18324</name>
</gene>
<protein>
    <recommendedName>
        <fullName evidence="13">Cytochrome P450 monooxygenase CYP63</fullName>
    </recommendedName>
</protein>
<dbReference type="EMBL" id="KN822244">
    <property type="protein sequence ID" value="KIM51691.1"/>
    <property type="molecule type" value="Genomic_DNA"/>
</dbReference>
<organism evidence="11 12">
    <name type="scientific">Scleroderma citrinum Foug A</name>
    <dbReference type="NCBI Taxonomy" id="1036808"/>
    <lineage>
        <taxon>Eukaryota</taxon>
        <taxon>Fungi</taxon>
        <taxon>Dikarya</taxon>
        <taxon>Basidiomycota</taxon>
        <taxon>Agaricomycotina</taxon>
        <taxon>Agaricomycetes</taxon>
        <taxon>Agaricomycetidae</taxon>
        <taxon>Boletales</taxon>
        <taxon>Sclerodermatineae</taxon>
        <taxon>Sclerodermataceae</taxon>
        <taxon>Scleroderma</taxon>
    </lineage>
</organism>
<dbReference type="Gene3D" id="1.10.630.10">
    <property type="entry name" value="Cytochrome P450"/>
    <property type="match status" value="1"/>
</dbReference>
<dbReference type="PRINTS" id="PR00463">
    <property type="entry name" value="EP450I"/>
</dbReference>
<feature type="binding site" description="axial binding residue" evidence="8">
    <location>
        <position position="510"/>
    </location>
    <ligand>
        <name>heme</name>
        <dbReference type="ChEBI" id="CHEBI:30413"/>
    </ligand>
    <ligandPart>
        <name>Fe</name>
        <dbReference type="ChEBI" id="CHEBI:18248"/>
    </ligandPart>
</feature>
<dbReference type="InterPro" id="IPR002401">
    <property type="entry name" value="Cyt_P450_E_grp-I"/>
</dbReference>
<evidence type="ECO:0000256" key="1">
    <source>
        <dbReference type="ARBA" id="ARBA00001971"/>
    </source>
</evidence>
<reference evidence="12" key="2">
    <citation type="submission" date="2015-01" db="EMBL/GenBank/DDBJ databases">
        <title>Evolutionary Origins and Diversification of the Mycorrhizal Mutualists.</title>
        <authorList>
            <consortium name="DOE Joint Genome Institute"/>
            <consortium name="Mycorrhizal Genomics Consortium"/>
            <person name="Kohler A."/>
            <person name="Kuo A."/>
            <person name="Nagy L.G."/>
            <person name="Floudas D."/>
            <person name="Copeland A."/>
            <person name="Barry K.W."/>
            <person name="Cichocki N."/>
            <person name="Veneault-Fourrey C."/>
            <person name="LaButti K."/>
            <person name="Lindquist E.A."/>
            <person name="Lipzen A."/>
            <person name="Lundell T."/>
            <person name="Morin E."/>
            <person name="Murat C."/>
            <person name="Riley R."/>
            <person name="Ohm R."/>
            <person name="Sun H."/>
            <person name="Tunlid A."/>
            <person name="Henrissat B."/>
            <person name="Grigoriev I.V."/>
            <person name="Hibbett D.S."/>
            <person name="Martin F."/>
        </authorList>
    </citation>
    <scope>NUCLEOTIDE SEQUENCE [LARGE SCALE GENOMIC DNA]</scope>
    <source>
        <strain evidence="12">Foug A</strain>
    </source>
</reference>
<dbReference type="GO" id="GO:0005506">
    <property type="term" value="F:iron ion binding"/>
    <property type="evidence" value="ECO:0007669"/>
    <property type="project" value="InterPro"/>
</dbReference>
<dbReference type="PANTHER" id="PTHR24287:SF1">
    <property type="entry name" value="P450, PUTATIVE (EUROFUNG)-RELATED"/>
    <property type="match status" value="1"/>
</dbReference>
<comment type="similarity">
    <text evidence="2 9">Belongs to the cytochrome P450 family.</text>
</comment>
<dbReference type="AlphaFoldDB" id="A0A0C3D6J5"/>
<dbReference type="SUPFAM" id="SSF48264">
    <property type="entry name" value="Cytochrome P450"/>
    <property type="match status" value="1"/>
</dbReference>
<dbReference type="PRINTS" id="PR00385">
    <property type="entry name" value="P450"/>
</dbReference>
<keyword evidence="6 8" id="KW-0408">Iron</keyword>
<evidence type="ECO:0000256" key="7">
    <source>
        <dbReference type="ARBA" id="ARBA00023033"/>
    </source>
</evidence>
<evidence type="ECO:0000313" key="12">
    <source>
        <dbReference type="Proteomes" id="UP000053989"/>
    </source>
</evidence>
<evidence type="ECO:0000256" key="6">
    <source>
        <dbReference type="ARBA" id="ARBA00023004"/>
    </source>
</evidence>
<dbReference type="GO" id="GO:0016705">
    <property type="term" value="F:oxidoreductase activity, acting on paired donors, with incorporation or reduction of molecular oxygen"/>
    <property type="evidence" value="ECO:0007669"/>
    <property type="project" value="InterPro"/>
</dbReference>
<keyword evidence="5 9" id="KW-0560">Oxidoreductase</keyword>
<evidence type="ECO:0000256" key="10">
    <source>
        <dbReference type="SAM" id="Phobius"/>
    </source>
</evidence>
<sequence>MAYENNANFRLRIARDILRLVFVPPLALFISVHVARIRLGWWAPAAYTLSIVLAAVSRVQYTDMVQRREAKQFGARLIPRVVGKWPGNIDVMLKLKKGLSNGYIYQAYLELFEEYQCTTLNTRFLWMDTIISMDQEHCKYVLATGFNHFWRGTAQRERLESFLGDGIFNRDGDHRTLARPFFTRDRISDFDLFERYTSRTLAILSEKATSNQPIDLQDLYARFTIDAASEFLFGKNLDTLSGKLPQPASAALHERGSTTDDAWGTFAKAFETLQHINTLRARMGLIWPIFELFDDKTAPYVDTIRQWVDPLVREALEDNAAAKQAGNLGEKTFLQHLVDSTEDIGMIRDQLLNMLLAARDTTSCLLTYVTYFLALHPDVAEKLRKEVDEVCGDRPPTYENIKKLKYMKAVIDETLRLFPPVPLNQRQSRPLSCTLPAPDRTFPLESQKPLYMPKSTIFIYSTLLMQRNKELWGHDADNFDPERWLDPKRLSRYTSNPMMFTPFSAGPRICIGQNYAYNEASYFLVRLLQNFSTFKLAPDAQPSPSLPPAEWKAGRGRMAVEQVRPEAAMTLFIKGGLWARLGKPGSSGEFP</sequence>
<proteinExistence type="inferred from homology"/>
<evidence type="ECO:0000256" key="8">
    <source>
        <dbReference type="PIRSR" id="PIRSR602401-1"/>
    </source>
</evidence>
<dbReference type="PANTHER" id="PTHR24287">
    <property type="entry name" value="P450, PUTATIVE (EUROFUNG)-RELATED"/>
    <property type="match status" value="1"/>
</dbReference>
<dbReference type="InterPro" id="IPR047146">
    <property type="entry name" value="Cyt_P450_E_CYP52_fungi"/>
</dbReference>
<feature type="transmembrane region" description="Helical" evidence="10">
    <location>
        <begin position="17"/>
        <end position="35"/>
    </location>
</feature>
<name>A0A0C3D6J5_9AGAM</name>
<keyword evidence="12" id="KW-1185">Reference proteome</keyword>
<dbReference type="Pfam" id="PF00067">
    <property type="entry name" value="p450"/>
    <property type="match status" value="1"/>
</dbReference>
<dbReference type="OrthoDB" id="1470350at2759"/>
<accession>A0A0C3D6J5</accession>
<evidence type="ECO:0000256" key="9">
    <source>
        <dbReference type="RuleBase" id="RU000461"/>
    </source>
</evidence>
<evidence type="ECO:0000256" key="5">
    <source>
        <dbReference type="ARBA" id="ARBA00023002"/>
    </source>
</evidence>
<keyword evidence="4 8" id="KW-0479">Metal-binding</keyword>
<dbReference type="InterPro" id="IPR001128">
    <property type="entry name" value="Cyt_P450"/>
</dbReference>
<dbReference type="Proteomes" id="UP000053989">
    <property type="component" value="Unassembled WGS sequence"/>
</dbReference>
<dbReference type="PROSITE" id="PS00086">
    <property type="entry name" value="CYTOCHROME_P450"/>
    <property type="match status" value="1"/>
</dbReference>
<reference evidence="11 12" key="1">
    <citation type="submission" date="2014-04" db="EMBL/GenBank/DDBJ databases">
        <authorList>
            <consortium name="DOE Joint Genome Institute"/>
            <person name="Kuo A."/>
            <person name="Kohler A."/>
            <person name="Nagy L.G."/>
            <person name="Floudas D."/>
            <person name="Copeland A."/>
            <person name="Barry K.W."/>
            <person name="Cichocki N."/>
            <person name="Veneault-Fourrey C."/>
            <person name="LaButti K."/>
            <person name="Lindquist E.A."/>
            <person name="Lipzen A."/>
            <person name="Lundell T."/>
            <person name="Morin E."/>
            <person name="Murat C."/>
            <person name="Sun H."/>
            <person name="Tunlid A."/>
            <person name="Henrissat B."/>
            <person name="Grigoriev I.V."/>
            <person name="Hibbett D.S."/>
            <person name="Martin F."/>
            <person name="Nordberg H.P."/>
            <person name="Cantor M.N."/>
            <person name="Hua S.X."/>
        </authorList>
    </citation>
    <scope>NUCLEOTIDE SEQUENCE [LARGE SCALE GENOMIC DNA]</scope>
    <source>
        <strain evidence="11 12">Foug A</strain>
    </source>
</reference>
<evidence type="ECO:0000256" key="3">
    <source>
        <dbReference type="ARBA" id="ARBA00022617"/>
    </source>
</evidence>
<dbReference type="HOGENOM" id="CLU_001570_27_0_1"/>
<keyword evidence="10" id="KW-1133">Transmembrane helix</keyword>
<dbReference type="GO" id="GO:0004497">
    <property type="term" value="F:monooxygenase activity"/>
    <property type="evidence" value="ECO:0007669"/>
    <property type="project" value="UniProtKB-KW"/>
</dbReference>